<dbReference type="GO" id="GO:0003954">
    <property type="term" value="F:NADH dehydrogenase activity"/>
    <property type="evidence" value="ECO:0007669"/>
    <property type="project" value="TreeGrafter"/>
</dbReference>
<dbReference type="InterPro" id="IPR009010">
    <property type="entry name" value="Asp_de-COase-like_dom_sf"/>
</dbReference>
<dbReference type="Proteomes" id="UP000287188">
    <property type="component" value="Unassembled WGS sequence"/>
</dbReference>
<dbReference type="InterPro" id="IPR014066">
    <property type="entry name" value="AioA/IdrA_lsu"/>
</dbReference>
<proteinExistence type="predicted"/>
<feature type="domain" description="Molybdopterin dinucleotide-binding" evidence="5">
    <location>
        <begin position="474"/>
        <end position="589"/>
    </location>
</feature>
<keyword evidence="2" id="KW-0408">Iron</keyword>
<dbReference type="OrthoDB" id="9805142at2"/>
<keyword evidence="7" id="KW-1185">Reference proteome</keyword>
<organism evidence="6 7">
    <name type="scientific">Dictyobacter kobayashii</name>
    <dbReference type="NCBI Taxonomy" id="2014872"/>
    <lineage>
        <taxon>Bacteria</taxon>
        <taxon>Bacillati</taxon>
        <taxon>Chloroflexota</taxon>
        <taxon>Ktedonobacteria</taxon>
        <taxon>Ktedonobacterales</taxon>
        <taxon>Dictyobacteraceae</taxon>
        <taxon>Dictyobacter</taxon>
    </lineage>
</organism>
<dbReference type="AlphaFoldDB" id="A0A402ART8"/>
<dbReference type="InterPro" id="IPR006657">
    <property type="entry name" value="MoPterin_dinucl-bd_dom"/>
</dbReference>
<dbReference type="PANTHER" id="PTHR43105">
    <property type="entry name" value="RESPIRATORY NITRATE REDUCTASE"/>
    <property type="match status" value="1"/>
</dbReference>
<comment type="caution">
    <text evidence="6">The sequence shown here is derived from an EMBL/GenBank/DDBJ whole genome shotgun (WGS) entry which is preliminary data.</text>
</comment>
<dbReference type="GO" id="GO:0046872">
    <property type="term" value="F:metal ion binding"/>
    <property type="evidence" value="ECO:0007669"/>
    <property type="project" value="UniProtKB-KW"/>
</dbReference>
<dbReference type="GO" id="GO:0022904">
    <property type="term" value="P:respiratory electron transport chain"/>
    <property type="evidence" value="ECO:0007669"/>
    <property type="project" value="TreeGrafter"/>
</dbReference>
<sequence>MSTWNIAYADVAKADVVFEVGAGGYENKTVLFTQHIMQHTPTLIVQDPRKTIDAAYAEKHGGLHLRVKPGTDAVLLNTLARIILEQGWQDQSFLDQSVISSSSDIQREKNWRRRHFGMTLADYRNMLQKPLYEVANAAQFTGVPASQLQQVAQLIARPNTHGVRPKTLFLFEKGLIWGINYENVAALANLALLVGSIGREGAGISRMGGHQEGFASPVDYPIERATDTGLFGEKLPNNIDEHIANGEVKVYHVIGANPAGMTNSSQHSRDVLNKRLSQEPKVTSADTEAALAALMARIKAGGMVLIAQDIYPNLTTKMADLVFPAAAWGEMNGVRINGERRARLYEQFMDAPGQAKADWWIIAQIAQRMGFTGFDWKNEEEVFTELAPHAQYDASAVVQYAQSSGKSPYTVLQGLPNGVQLPARLEHGKLVGTTRLLEDHTFSTEVGKAMFIHSDWEGLPAQIYQQLVPKGDEFWVLNGRVNELWQTLYTHQRIPYIKQRWPSNAVEIHPADAKRLNIQSGDMVSITSDRVYTFQEGTFDQGSFTAVAYISDSVPPGVVFTIFAYPDQWMNSISPRWMHPANPVPPYKLARARLVGKGPSPFASQMSLQPRNLVP</sequence>
<feature type="domain" description="Molybdopterin oxidoreductase" evidence="4">
    <location>
        <begin position="4"/>
        <end position="367"/>
    </location>
</feature>
<dbReference type="InterPro" id="IPR050123">
    <property type="entry name" value="Prok_molybdopt-oxidoreductase"/>
</dbReference>
<evidence type="ECO:0000256" key="2">
    <source>
        <dbReference type="ARBA" id="ARBA00023004"/>
    </source>
</evidence>
<protein>
    <submittedName>
        <fullName evidence="6">Uncharacterized protein</fullName>
    </submittedName>
</protein>
<gene>
    <name evidence="6" type="ORF">KDK_56140</name>
</gene>
<dbReference type="GO" id="GO:0051536">
    <property type="term" value="F:iron-sulfur cluster binding"/>
    <property type="evidence" value="ECO:0007669"/>
    <property type="project" value="UniProtKB-KW"/>
</dbReference>
<dbReference type="Gene3D" id="3.40.228.10">
    <property type="entry name" value="Dimethylsulfoxide Reductase, domain 2"/>
    <property type="match status" value="1"/>
</dbReference>
<dbReference type="NCBIfam" id="TIGR02693">
    <property type="entry name" value="arsenite_ox_L"/>
    <property type="match status" value="1"/>
</dbReference>
<dbReference type="EMBL" id="BIFS01000001">
    <property type="protein sequence ID" value="GCE21814.1"/>
    <property type="molecule type" value="Genomic_DNA"/>
</dbReference>
<keyword evidence="3" id="KW-0411">Iron-sulfur</keyword>
<dbReference type="SUPFAM" id="SSF50692">
    <property type="entry name" value="ADC-like"/>
    <property type="match status" value="1"/>
</dbReference>
<evidence type="ECO:0000256" key="3">
    <source>
        <dbReference type="ARBA" id="ARBA00023014"/>
    </source>
</evidence>
<name>A0A402ART8_9CHLR</name>
<dbReference type="Gene3D" id="3.40.50.740">
    <property type="match status" value="1"/>
</dbReference>
<evidence type="ECO:0000259" key="4">
    <source>
        <dbReference type="Pfam" id="PF00384"/>
    </source>
</evidence>
<dbReference type="Pfam" id="PF00384">
    <property type="entry name" value="Molybdopterin"/>
    <property type="match status" value="1"/>
</dbReference>
<evidence type="ECO:0000313" key="6">
    <source>
        <dbReference type="EMBL" id="GCE21814.1"/>
    </source>
</evidence>
<reference evidence="7" key="1">
    <citation type="submission" date="2018-12" db="EMBL/GenBank/DDBJ databases">
        <title>Tengunoibacter tsumagoiensis gen. nov., sp. nov., Dictyobacter kobayashii sp. nov., D. alpinus sp. nov., and D. joshuensis sp. nov. and description of Dictyobacteraceae fam. nov. within the order Ktedonobacterales isolated from Tengu-no-mugimeshi.</title>
        <authorList>
            <person name="Wang C.M."/>
            <person name="Zheng Y."/>
            <person name="Sakai Y."/>
            <person name="Toyoda A."/>
            <person name="Minakuchi Y."/>
            <person name="Abe K."/>
            <person name="Yokota A."/>
            <person name="Yabe S."/>
        </authorList>
    </citation>
    <scope>NUCLEOTIDE SEQUENCE [LARGE SCALE GENOMIC DNA]</scope>
    <source>
        <strain evidence="7">Uno11</strain>
    </source>
</reference>
<dbReference type="SUPFAM" id="SSF53706">
    <property type="entry name" value="Formate dehydrogenase/DMSO reductase, domains 1-3"/>
    <property type="match status" value="1"/>
</dbReference>
<dbReference type="InterPro" id="IPR006656">
    <property type="entry name" value="Mopterin_OxRdtase"/>
</dbReference>
<evidence type="ECO:0000259" key="5">
    <source>
        <dbReference type="Pfam" id="PF01568"/>
    </source>
</evidence>
<evidence type="ECO:0000313" key="7">
    <source>
        <dbReference type="Proteomes" id="UP000287188"/>
    </source>
</evidence>
<dbReference type="PANTHER" id="PTHR43105:SF10">
    <property type="entry name" value="NADH-QUINONE OXIDOREDUCTASE SUBUNIT G"/>
    <property type="match status" value="1"/>
</dbReference>
<keyword evidence="1" id="KW-0479">Metal-binding</keyword>
<dbReference type="GO" id="GO:0016020">
    <property type="term" value="C:membrane"/>
    <property type="evidence" value="ECO:0007669"/>
    <property type="project" value="TreeGrafter"/>
</dbReference>
<evidence type="ECO:0000256" key="1">
    <source>
        <dbReference type="ARBA" id="ARBA00022723"/>
    </source>
</evidence>
<dbReference type="Pfam" id="PF01568">
    <property type="entry name" value="Molydop_binding"/>
    <property type="match status" value="1"/>
</dbReference>
<dbReference type="Gene3D" id="2.40.40.20">
    <property type="match status" value="1"/>
</dbReference>
<dbReference type="RefSeq" id="WP_126553728.1">
    <property type="nucleotide sequence ID" value="NZ_BIFS01000001.1"/>
</dbReference>
<accession>A0A402ART8</accession>
<dbReference type="GO" id="GO:0043546">
    <property type="term" value="F:molybdopterin cofactor binding"/>
    <property type="evidence" value="ECO:0007669"/>
    <property type="project" value="InterPro"/>
</dbReference>